<dbReference type="InterPro" id="IPR043504">
    <property type="entry name" value="Peptidase_S1_PA_chymotrypsin"/>
</dbReference>
<dbReference type="GeneID" id="106115624"/>
<dbReference type="InterPro" id="IPR001254">
    <property type="entry name" value="Trypsin_dom"/>
</dbReference>
<evidence type="ECO:0000256" key="2">
    <source>
        <dbReference type="ARBA" id="ARBA00023157"/>
    </source>
</evidence>
<sequence length="388" mass="42466">MFIDTMNCVSVKMTIMRYFPASVFTLIVLAGNGHVLAQTVIENPDALGPSCLTPDGKAGVCVPNYQCNFETNSVDPGATIDLRTQSCPHYLQICCLREERAGSKTVEEMPQCGFSNPGAVELKTKPTLVGEAEYGEFPWMVALLRSTAPDQAWSQDDYVGGGSIIHPKVVLTSAHKVARYTEAEIKCRAGEWDTTNTDENYLTQERQVEKIIQHDDFFDLQVYYNIALLVLKEPFIFNDAPHMGIACVGKVLPPPGTQCFTMGWGKDTTGKYATILKKIQLPLIDSDQCQHSLRNTRLGSRYLLHPSHICAGGVVGVDTCKGDGGSPLVCNVGNATVARYAVIGLVSSGVGCGKKNVPGLYTNVPFLYSWLLDAMNKEKLQSKTFTYE</sequence>
<keyword evidence="1" id="KW-0732">Signal</keyword>
<evidence type="ECO:0000256" key="3">
    <source>
        <dbReference type="ARBA" id="ARBA00024195"/>
    </source>
</evidence>
<accession>A0AAJ6Z3C5</accession>
<dbReference type="InterPro" id="IPR041515">
    <property type="entry name" value="PPAF-2-like_Clip"/>
</dbReference>
<dbReference type="Proteomes" id="UP000694872">
    <property type="component" value="Unplaced"/>
</dbReference>
<dbReference type="SMART" id="SM00020">
    <property type="entry name" value="Tryp_SPc"/>
    <property type="match status" value="1"/>
</dbReference>
<reference evidence="6" key="1">
    <citation type="submission" date="2025-08" db="UniProtKB">
        <authorList>
            <consortium name="RefSeq"/>
        </authorList>
    </citation>
    <scope>IDENTIFICATION</scope>
</reference>
<dbReference type="PRINTS" id="PR00722">
    <property type="entry name" value="CHYMOTRYPSIN"/>
</dbReference>
<dbReference type="KEGG" id="pxu:106115624"/>
<dbReference type="Pfam" id="PF18322">
    <property type="entry name" value="CLIP_1"/>
    <property type="match status" value="1"/>
</dbReference>
<gene>
    <name evidence="6" type="primary">LOC106115624</name>
</gene>
<dbReference type="GO" id="GO:0004252">
    <property type="term" value="F:serine-type endopeptidase activity"/>
    <property type="evidence" value="ECO:0007669"/>
    <property type="project" value="InterPro"/>
</dbReference>
<dbReference type="CDD" id="cd00190">
    <property type="entry name" value="Tryp_SPc"/>
    <property type="match status" value="1"/>
</dbReference>
<dbReference type="InterPro" id="IPR001314">
    <property type="entry name" value="Peptidase_S1A"/>
</dbReference>
<keyword evidence="2" id="KW-1015">Disulfide bond</keyword>
<dbReference type="InterPro" id="IPR009003">
    <property type="entry name" value="Peptidase_S1_PA"/>
</dbReference>
<dbReference type="InterPro" id="IPR022700">
    <property type="entry name" value="CLIP"/>
</dbReference>
<dbReference type="Pfam" id="PF00089">
    <property type="entry name" value="Trypsin"/>
    <property type="match status" value="1"/>
</dbReference>
<evidence type="ECO:0000259" key="5">
    <source>
        <dbReference type="PROSITE" id="PS51888"/>
    </source>
</evidence>
<name>A0AAJ6Z3C5_PAPXU</name>
<dbReference type="SUPFAM" id="SSF50494">
    <property type="entry name" value="Trypsin-like serine proteases"/>
    <property type="match status" value="1"/>
</dbReference>
<evidence type="ECO:0000259" key="4">
    <source>
        <dbReference type="PROSITE" id="PS50240"/>
    </source>
</evidence>
<feature type="domain" description="Peptidase S1" evidence="4">
    <location>
        <begin position="128"/>
        <end position="376"/>
    </location>
</feature>
<feature type="domain" description="Clip" evidence="5">
    <location>
        <begin position="50"/>
        <end position="95"/>
    </location>
</feature>
<dbReference type="PROSITE" id="PS51888">
    <property type="entry name" value="CLIP"/>
    <property type="match status" value="1"/>
</dbReference>
<proteinExistence type="inferred from homology"/>
<dbReference type="AlphaFoldDB" id="A0AAJ6Z3C5"/>
<dbReference type="PROSITE" id="PS50240">
    <property type="entry name" value="TRYPSIN_DOM"/>
    <property type="match status" value="1"/>
</dbReference>
<protein>
    <submittedName>
        <fullName evidence="6">Tryptase-like</fullName>
    </submittedName>
</protein>
<dbReference type="GO" id="GO:0006508">
    <property type="term" value="P:proteolysis"/>
    <property type="evidence" value="ECO:0007669"/>
    <property type="project" value="InterPro"/>
</dbReference>
<dbReference type="Gene3D" id="2.40.10.10">
    <property type="entry name" value="Trypsin-like serine proteases"/>
    <property type="match status" value="1"/>
</dbReference>
<comment type="similarity">
    <text evidence="3">Belongs to the peptidase S1 family. CLIP subfamily.</text>
</comment>
<dbReference type="InterPro" id="IPR051487">
    <property type="entry name" value="Ser/Thr_Proteases_Immune/Dev"/>
</dbReference>
<evidence type="ECO:0000313" key="6">
    <source>
        <dbReference type="RefSeq" id="XP_013164517.1"/>
    </source>
</evidence>
<organism evidence="6">
    <name type="scientific">Papilio xuthus</name>
    <name type="common">Asian swallowtail butterfly</name>
    <dbReference type="NCBI Taxonomy" id="66420"/>
    <lineage>
        <taxon>Eukaryota</taxon>
        <taxon>Metazoa</taxon>
        <taxon>Ecdysozoa</taxon>
        <taxon>Arthropoda</taxon>
        <taxon>Hexapoda</taxon>
        <taxon>Insecta</taxon>
        <taxon>Pterygota</taxon>
        <taxon>Neoptera</taxon>
        <taxon>Endopterygota</taxon>
        <taxon>Lepidoptera</taxon>
        <taxon>Glossata</taxon>
        <taxon>Ditrysia</taxon>
        <taxon>Papilionoidea</taxon>
        <taxon>Papilionidae</taxon>
        <taxon>Papilioninae</taxon>
        <taxon>Papilio</taxon>
    </lineage>
</organism>
<dbReference type="PANTHER" id="PTHR24256">
    <property type="entry name" value="TRYPTASE-RELATED"/>
    <property type="match status" value="1"/>
</dbReference>
<evidence type="ECO:0000256" key="1">
    <source>
        <dbReference type="ARBA" id="ARBA00022729"/>
    </source>
</evidence>
<dbReference type="RefSeq" id="XP_013164517.1">
    <property type="nucleotide sequence ID" value="XM_013309063.1"/>
</dbReference>
<dbReference type="FunFam" id="2.40.10.10:FF:000002">
    <property type="entry name" value="Transmembrane protease serine"/>
    <property type="match status" value="1"/>
</dbReference>